<evidence type="ECO:0000313" key="2">
    <source>
        <dbReference type="Proteomes" id="UP001301924"/>
    </source>
</evidence>
<evidence type="ECO:0000313" key="1">
    <source>
        <dbReference type="EMBL" id="WNV48165.1"/>
    </source>
</evidence>
<accession>A0AA96T1T6</accession>
<name>A0AA96T1T6_9CAUD</name>
<gene>
    <name evidence="1" type="ORF">Ql52_gp029</name>
</gene>
<reference evidence="2" key="1">
    <citation type="journal article" date="2024" name="Viruses">
        <title>New Genera and Species of Caulobacter and Brevundimonas Bacteriophages Provide Insights into Phage Genome Evolution.</title>
        <authorList>
            <person name="Ely B."/>
            <person name="Hils M."/>
            <person name="Clarke A."/>
            <person name="Albert M."/>
            <person name="Holness N."/>
            <person name="Lenski J."/>
            <person name="Mohammadi T."/>
        </authorList>
    </citation>
    <scope>NUCLEOTIDE SEQUENCE [LARGE SCALE GENOMIC DNA]</scope>
</reference>
<dbReference type="Proteomes" id="UP001301924">
    <property type="component" value="Segment"/>
</dbReference>
<protein>
    <submittedName>
        <fullName evidence="1">Uncharacterized protein</fullName>
    </submittedName>
</protein>
<keyword evidence="2" id="KW-1185">Reference proteome</keyword>
<organism evidence="1 2">
    <name type="scientific">Caulobacter phage Quill_5.2</name>
    <dbReference type="NCBI Taxonomy" id="3075108"/>
    <lineage>
        <taxon>Viruses</taxon>
        <taxon>Duplodnaviria</taxon>
        <taxon>Heunggongvirae</taxon>
        <taxon>Uroviricota</taxon>
        <taxon>Caudoviricetes</taxon>
        <taxon>Autographivirales</taxon>
        <taxon>Autonotataviridae</taxon>
        <taxon>Lullwatervirus</taxon>
        <taxon>Lullwatervirus quill52</taxon>
    </lineage>
</organism>
<sequence>MSAQKQRYVPHGRIIPEDLAKLEEKVKAGFNSVPKSEIEAGMMLGVQRVLDQLRKDYVVGS</sequence>
<proteinExistence type="predicted"/>
<dbReference type="EMBL" id="OR260090">
    <property type="protein sequence ID" value="WNV48165.1"/>
    <property type="molecule type" value="Genomic_DNA"/>
</dbReference>